<proteinExistence type="predicted"/>
<dbReference type="PRINTS" id="PR00469">
    <property type="entry name" value="PNDRDTASEII"/>
</dbReference>
<gene>
    <name evidence="5" type="ORF">SAMN05443544_2342</name>
</gene>
<sequence length="313" mass="33390">MAADLFDVAVVGGGPAGLSAALSLARARRRVIVFDAGDPRNGVAEHMHGVLGHDGVPPTSLLERGRREVEQYGGLVVDGRIERARVGPSGVEVDGPSGVVRARRLIVATGLRDGLPAITGLQEHWGRGVVVCPYCDGWERRNHTIGVIAAGPQGIDQAHQLRQWSDEIVYFPNDVGEPGADAVRTLEARGIRIERGRVRAIRSSEGRVEAVELDDRSVAVETIFTATTLHPRDRLLRDLGARTRDDADGSWVVVDPDGRTSVEHVWAVGNVVDRRSNVSVSLGAGSLIAGAVNADLTADDIAGSLRRDTAGER</sequence>
<keyword evidence="1" id="KW-0285">Flavoprotein</keyword>
<dbReference type="InterPro" id="IPR023753">
    <property type="entry name" value="FAD/NAD-binding_dom"/>
</dbReference>
<feature type="domain" description="FAD/NAD(P)-binding" evidence="4">
    <location>
        <begin position="6"/>
        <end position="280"/>
    </location>
</feature>
<dbReference type="RefSeq" id="WP_074260519.1">
    <property type="nucleotide sequence ID" value="NZ_FSRJ01000003.1"/>
</dbReference>
<evidence type="ECO:0000259" key="4">
    <source>
        <dbReference type="Pfam" id="PF07992"/>
    </source>
</evidence>
<evidence type="ECO:0000313" key="6">
    <source>
        <dbReference type="Proteomes" id="UP000184699"/>
    </source>
</evidence>
<dbReference type="SUPFAM" id="SSF51905">
    <property type="entry name" value="FAD/NAD(P)-binding domain"/>
    <property type="match status" value="1"/>
</dbReference>
<evidence type="ECO:0000313" key="5">
    <source>
        <dbReference type="EMBL" id="SIO03221.1"/>
    </source>
</evidence>
<dbReference type="InterPro" id="IPR036188">
    <property type="entry name" value="FAD/NAD-bd_sf"/>
</dbReference>
<keyword evidence="6" id="KW-1185">Reference proteome</keyword>
<accession>A0A1N6G6Y4</accession>
<dbReference type="EMBL" id="FSRJ01000003">
    <property type="protein sequence ID" value="SIO03221.1"/>
    <property type="molecule type" value="Genomic_DNA"/>
</dbReference>
<dbReference type="Pfam" id="PF07992">
    <property type="entry name" value="Pyr_redox_2"/>
    <property type="match status" value="1"/>
</dbReference>
<comment type="catalytic activity">
    <reaction evidence="3">
        <text>[thioredoxin]-dithiol + NADP(+) = [thioredoxin]-disulfide + NADPH + H(+)</text>
        <dbReference type="Rhea" id="RHEA:20345"/>
        <dbReference type="Rhea" id="RHEA-COMP:10698"/>
        <dbReference type="Rhea" id="RHEA-COMP:10700"/>
        <dbReference type="ChEBI" id="CHEBI:15378"/>
        <dbReference type="ChEBI" id="CHEBI:29950"/>
        <dbReference type="ChEBI" id="CHEBI:50058"/>
        <dbReference type="ChEBI" id="CHEBI:57783"/>
        <dbReference type="ChEBI" id="CHEBI:58349"/>
        <dbReference type="EC" id="1.8.1.9"/>
    </reaction>
</comment>
<name>A0A1N6G6Y4_9MICO</name>
<dbReference type="STRING" id="232089.SAMN05443544_2342"/>
<dbReference type="PRINTS" id="PR00368">
    <property type="entry name" value="FADPNR"/>
</dbReference>
<dbReference type="GO" id="GO:0004791">
    <property type="term" value="F:thioredoxin-disulfide reductase (NADPH) activity"/>
    <property type="evidence" value="ECO:0007669"/>
    <property type="project" value="UniProtKB-EC"/>
</dbReference>
<dbReference type="PANTHER" id="PTHR48105">
    <property type="entry name" value="THIOREDOXIN REDUCTASE 1-RELATED-RELATED"/>
    <property type="match status" value="1"/>
</dbReference>
<evidence type="ECO:0000256" key="2">
    <source>
        <dbReference type="ARBA" id="ARBA00023002"/>
    </source>
</evidence>
<reference evidence="6" key="1">
    <citation type="submission" date="2016-11" db="EMBL/GenBank/DDBJ databases">
        <authorList>
            <person name="Varghese N."/>
            <person name="Submissions S."/>
        </authorList>
    </citation>
    <scope>NUCLEOTIDE SEQUENCE [LARGE SCALE GENOMIC DNA]</scope>
    <source>
        <strain evidence="6">DSM 8595</strain>
    </source>
</reference>
<keyword evidence="2" id="KW-0560">Oxidoreductase</keyword>
<protein>
    <submittedName>
        <fullName evidence="5">Thioredoxin reductase</fullName>
    </submittedName>
</protein>
<dbReference type="InterPro" id="IPR050097">
    <property type="entry name" value="Ferredoxin-NADP_redctase_2"/>
</dbReference>
<dbReference type="Gene3D" id="3.50.50.60">
    <property type="entry name" value="FAD/NAD(P)-binding domain"/>
    <property type="match status" value="2"/>
</dbReference>
<dbReference type="OrthoDB" id="9786503at2"/>
<dbReference type="AlphaFoldDB" id="A0A1N6G6Y4"/>
<dbReference type="Proteomes" id="UP000184699">
    <property type="component" value="Unassembled WGS sequence"/>
</dbReference>
<evidence type="ECO:0000256" key="3">
    <source>
        <dbReference type="ARBA" id="ARBA00048132"/>
    </source>
</evidence>
<evidence type="ECO:0000256" key="1">
    <source>
        <dbReference type="ARBA" id="ARBA00022630"/>
    </source>
</evidence>
<organism evidence="5 6">
    <name type="scientific">Agromyces cerinus subsp. cerinus</name>
    <dbReference type="NCBI Taxonomy" id="232089"/>
    <lineage>
        <taxon>Bacteria</taxon>
        <taxon>Bacillati</taxon>
        <taxon>Actinomycetota</taxon>
        <taxon>Actinomycetes</taxon>
        <taxon>Micrococcales</taxon>
        <taxon>Microbacteriaceae</taxon>
        <taxon>Agromyces</taxon>
    </lineage>
</organism>